<sequence length="78" mass="9139">MVLSSGRRLKWFPISKCDQFASHILTIGLRNVRKGFAKCHWNLHCSEKKKKKNRSRFGFSLHHRRRCVSETESGGNRP</sequence>
<dbReference type="AlphaFoldDB" id="A0AAV4QWI8"/>
<evidence type="ECO:0000313" key="2">
    <source>
        <dbReference type="Proteomes" id="UP001054945"/>
    </source>
</evidence>
<accession>A0AAV4QWI8</accession>
<proteinExistence type="predicted"/>
<organism evidence="1 2">
    <name type="scientific">Caerostris extrusa</name>
    <name type="common">Bark spider</name>
    <name type="synonym">Caerostris bankana</name>
    <dbReference type="NCBI Taxonomy" id="172846"/>
    <lineage>
        <taxon>Eukaryota</taxon>
        <taxon>Metazoa</taxon>
        <taxon>Ecdysozoa</taxon>
        <taxon>Arthropoda</taxon>
        <taxon>Chelicerata</taxon>
        <taxon>Arachnida</taxon>
        <taxon>Araneae</taxon>
        <taxon>Araneomorphae</taxon>
        <taxon>Entelegynae</taxon>
        <taxon>Araneoidea</taxon>
        <taxon>Araneidae</taxon>
        <taxon>Caerostris</taxon>
    </lineage>
</organism>
<reference evidence="1 2" key="1">
    <citation type="submission" date="2021-06" db="EMBL/GenBank/DDBJ databases">
        <title>Caerostris extrusa draft genome.</title>
        <authorList>
            <person name="Kono N."/>
            <person name="Arakawa K."/>
        </authorList>
    </citation>
    <scope>NUCLEOTIDE SEQUENCE [LARGE SCALE GENOMIC DNA]</scope>
</reference>
<dbReference type="EMBL" id="BPLR01006907">
    <property type="protein sequence ID" value="GIY13231.1"/>
    <property type="molecule type" value="Genomic_DNA"/>
</dbReference>
<gene>
    <name evidence="1" type="ORF">CEXT_234321</name>
</gene>
<name>A0AAV4QWI8_CAEEX</name>
<dbReference type="Proteomes" id="UP001054945">
    <property type="component" value="Unassembled WGS sequence"/>
</dbReference>
<evidence type="ECO:0000313" key="1">
    <source>
        <dbReference type="EMBL" id="GIY13231.1"/>
    </source>
</evidence>
<comment type="caution">
    <text evidence="1">The sequence shown here is derived from an EMBL/GenBank/DDBJ whole genome shotgun (WGS) entry which is preliminary data.</text>
</comment>
<protein>
    <submittedName>
        <fullName evidence="1">Uncharacterized protein</fullName>
    </submittedName>
</protein>
<keyword evidence="2" id="KW-1185">Reference proteome</keyword>